<accession>A0A167XP65</accession>
<sequence>MPPRASNGQFAKTVQISSFSNSPTESISSISSFENFTPDDDEIDLSDHDPEFQRSVSPYPFHTPVHSGLGNFISIDTPGSSPPHSPPAPHPNLPAHFPAGHAIWSTPYTYPSVPPAPPGRRTRSGFPVAPTNPAPPAHPAPPAFPAFPAPPAPPARRPMSNHRIEMFFGDGRDSENPQDFLKMLEVSFDNDSTLTGTQKCERFRRHCRSTMDAEDWYDSQDAKTTLADWDKLKTAFNIQWPPRQRIKPSQAERMKELRGTLLTEGEILTKVEKGGVMVYGFAAWIAEITRLAALCDTGNAHVQSVYETTPKILRDQVPESELTTWSTFSAAVRGVSIAKLRDAIKDEARHKAVEDRLAELDRRALAVPPPILPSSAGMEELRRALGGMSLNSPAMSHSYAPAARAPTAQAGGKRLFATYPPAAAAAAPPPAPYTPAPAAAQAPVQYRPAHERLVDLQRTALPHHPDTAAGHAAYAIQVTNYLTLHGSTKPHETRPYPLRPGTLPISTGACFKCGTNIPRRHTSRECFSATPVPESELRYRMVGAVCHGLVRGPQPPEGFVAQAVRMIEVTNLSPAQLAELQEDGAFITELDQGNADGLLA</sequence>
<feature type="compositionally biased region" description="Polar residues" evidence="1">
    <location>
        <begin position="1"/>
        <end position="15"/>
    </location>
</feature>
<evidence type="ECO:0008006" key="4">
    <source>
        <dbReference type="Google" id="ProtNLM"/>
    </source>
</evidence>
<feature type="compositionally biased region" description="Low complexity" evidence="1">
    <location>
        <begin position="16"/>
        <end position="36"/>
    </location>
</feature>
<dbReference type="Proteomes" id="UP000076532">
    <property type="component" value="Unassembled WGS sequence"/>
</dbReference>
<dbReference type="OrthoDB" id="3260975at2759"/>
<name>A0A167XP65_9AGAM</name>
<feature type="compositionally biased region" description="Pro residues" evidence="1">
    <location>
        <begin position="80"/>
        <end position="92"/>
    </location>
</feature>
<evidence type="ECO:0000256" key="1">
    <source>
        <dbReference type="SAM" id="MobiDB-lite"/>
    </source>
</evidence>
<gene>
    <name evidence="2" type="ORF">FIBSPDRAFT_965639</name>
</gene>
<dbReference type="AlphaFoldDB" id="A0A167XP65"/>
<proteinExistence type="predicted"/>
<evidence type="ECO:0000313" key="3">
    <source>
        <dbReference type="Proteomes" id="UP000076532"/>
    </source>
</evidence>
<protein>
    <recommendedName>
        <fullName evidence="4">Retrotransposon gag domain-containing protein</fullName>
    </recommendedName>
</protein>
<feature type="region of interest" description="Disordered" evidence="1">
    <location>
        <begin position="1"/>
        <end position="98"/>
    </location>
</feature>
<organism evidence="2 3">
    <name type="scientific">Athelia psychrophila</name>
    <dbReference type="NCBI Taxonomy" id="1759441"/>
    <lineage>
        <taxon>Eukaryota</taxon>
        <taxon>Fungi</taxon>
        <taxon>Dikarya</taxon>
        <taxon>Basidiomycota</taxon>
        <taxon>Agaricomycotina</taxon>
        <taxon>Agaricomycetes</taxon>
        <taxon>Agaricomycetidae</taxon>
        <taxon>Atheliales</taxon>
        <taxon>Atheliaceae</taxon>
        <taxon>Athelia</taxon>
    </lineage>
</organism>
<evidence type="ECO:0000313" key="2">
    <source>
        <dbReference type="EMBL" id="KZP07422.1"/>
    </source>
</evidence>
<dbReference type="STRING" id="436010.A0A167XP65"/>
<dbReference type="EMBL" id="KV417751">
    <property type="protein sequence ID" value="KZP07422.1"/>
    <property type="molecule type" value="Genomic_DNA"/>
</dbReference>
<reference evidence="2 3" key="1">
    <citation type="journal article" date="2016" name="Mol. Biol. Evol.">
        <title>Comparative Genomics of Early-Diverging Mushroom-Forming Fungi Provides Insights into the Origins of Lignocellulose Decay Capabilities.</title>
        <authorList>
            <person name="Nagy L.G."/>
            <person name="Riley R."/>
            <person name="Tritt A."/>
            <person name="Adam C."/>
            <person name="Daum C."/>
            <person name="Floudas D."/>
            <person name="Sun H."/>
            <person name="Yadav J.S."/>
            <person name="Pangilinan J."/>
            <person name="Larsson K.H."/>
            <person name="Matsuura K."/>
            <person name="Barry K."/>
            <person name="Labutti K."/>
            <person name="Kuo R."/>
            <person name="Ohm R.A."/>
            <person name="Bhattacharya S.S."/>
            <person name="Shirouzu T."/>
            <person name="Yoshinaga Y."/>
            <person name="Martin F.M."/>
            <person name="Grigoriev I.V."/>
            <person name="Hibbett D.S."/>
        </authorList>
    </citation>
    <scope>NUCLEOTIDE SEQUENCE [LARGE SCALE GENOMIC DNA]</scope>
    <source>
        <strain evidence="2 3">CBS 109695</strain>
    </source>
</reference>
<feature type="region of interest" description="Disordered" evidence="1">
    <location>
        <begin position="114"/>
        <end position="139"/>
    </location>
</feature>
<keyword evidence="3" id="KW-1185">Reference proteome</keyword>
<feature type="compositionally biased region" description="Pro residues" evidence="1">
    <location>
        <begin position="130"/>
        <end position="139"/>
    </location>
</feature>